<dbReference type="Gene3D" id="3.30.40.10">
    <property type="entry name" value="Zinc/RING finger domain, C3HC4 (zinc finger)"/>
    <property type="match status" value="1"/>
</dbReference>
<dbReference type="SMART" id="SM00184">
    <property type="entry name" value="RING"/>
    <property type="match status" value="1"/>
</dbReference>
<dbReference type="GO" id="GO:0008270">
    <property type="term" value="F:zinc ion binding"/>
    <property type="evidence" value="ECO:0007669"/>
    <property type="project" value="UniProtKB-KW"/>
</dbReference>
<keyword evidence="2 4" id="KW-0863">Zinc-finger</keyword>
<keyword evidence="1" id="KW-0479">Metal-binding</keyword>
<dbReference type="HOGENOM" id="CLU_1133332_0_0_1"/>
<keyword evidence="3" id="KW-0862">Zinc</keyword>
<dbReference type="SUPFAM" id="SSF57850">
    <property type="entry name" value="RING/U-box"/>
    <property type="match status" value="1"/>
</dbReference>
<sequence length="245" mass="27656">MSGNCSICLGPLQDSVCTPCGHVYCTPCLAHYVNYSTTEDGITTTCPTCRHPFYTVTPDLTFLPRQYHKYVLPAVRRVFVDTSATASLKKKLRNAEARIKSLENDQETLSNKYNRHKAAAQGQHNEVRELNQTLAEVSQYAQDTESQLADLKLDLEKMHDWGVYWRSKYRELRQKRQNEELNDVPTKRKNGKSDSFSEGASLTGASSSNVIARDYPSAGRETKPIPRRSNRLIMSAHQHSTLATS</sequence>
<evidence type="ECO:0000256" key="1">
    <source>
        <dbReference type="ARBA" id="ARBA00022723"/>
    </source>
</evidence>
<dbReference type="InterPro" id="IPR013083">
    <property type="entry name" value="Znf_RING/FYVE/PHD"/>
</dbReference>
<evidence type="ECO:0000313" key="9">
    <source>
        <dbReference type="Proteomes" id="UP000054549"/>
    </source>
</evidence>
<evidence type="ECO:0000259" key="7">
    <source>
        <dbReference type="PROSITE" id="PS50089"/>
    </source>
</evidence>
<dbReference type="PROSITE" id="PS50089">
    <property type="entry name" value="ZF_RING_2"/>
    <property type="match status" value="1"/>
</dbReference>
<name>A0A0C2X4C6_AMAMK</name>
<evidence type="ECO:0000256" key="3">
    <source>
        <dbReference type="ARBA" id="ARBA00022833"/>
    </source>
</evidence>
<dbReference type="InterPro" id="IPR018957">
    <property type="entry name" value="Znf_C3HC4_RING-type"/>
</dbReference>
<feature type="domain" description="RING-type" evidence="7">
    <location>
        <begin position="5"/>
        <end position="50"/>
    </location>
</feature>
<evidence type="ECO:0000313" key="8">
    <source>
        <dbReference type="EMBL" id="KIL69097.1"/>
    </source>
</evidence>
<accession>A0A0C2X4C6</accession>
<dbReference type="InterPro" id="IPR001841">
    <property type="entry name" value="Znf_RING"/>
</dbReference>
<proteinExistence type="predicted"/>
<keyword evidence="5" id="KW-0175">Coiled coil</keyword>
<dbReference type="STRING" id="946122.A0A0C2X4C6"/>
<feature type="coiled-coil region" evidence="5">
    <location>
        <begin position="85"/>
        <end position="147"/>
    </location>
</feature>
<dbReference type="OrthoDB" id="6270329at2759"/>
<evidence type="ECO:0000256" key="2">
    <source>
        <dbReference type="ARBA" id="ARBA00022771"/>
    </source>
</evidence>
<evidence type="ECO:0000256" key="6">
    <source>
        <dbReference type="SAM" id="MobiDB-lite"/>
    </source>
</evidence>
<dbReference type="EMBL" id="KN818226">
    <property type="protein sequence ID" value="KIL69097.1"/>
    <property type="molecule type" value="Genomic_DNA"/>
</dbReference>
<reference evidence="8 9" key="1">
    <citation type="submission" date="2014-04" db="EMBL/GenBank/DDBJ databases">
        <title>Evolutionary Origins and Diversification of the Mycorrhizal Mutualists.</title>
        <authorList>
            <consortium name="DOE Joint Genome Institute"/>
            <consortium name="Mycorrhizal Genomics Consortium"/>
            <person name="Kohler A."/>
            <person name="Kuo A."/>
            <person name="Nagy L.G."/>
            <person name="Floudas D."/>
            <person name="Copeland A."/>
            <person name="Barry K.W."/>
            <person name="Cichocki N."/>
            <person name="Veneault-Fourrey C."/>
            <person name="LaButti K."/>
            <person name="Lindquist E.A."/>
            <person name="Lipzen A."/>
            <person name="Lundell T."/>
            <person name="Morin E."/>
            <person name="Murat C."/>
            <person name="Riley R."/>
            <person name="Ohm R."/>
            <person name="Sun H."/>
            <person name="Tunlid A."/>
            <person name="Henrissat B."/>
            <person name="Grigoriev I.V."/>
            <person name="Hibbett D.S."/>
            <person name="Martin F."/>
        </authorList>
    </citation>
    <scope>NUCLEOTIDE SEQUENCE [LARGE SCALE GENOMIC DNA]</scope>
    <source>
        <strain evidence="8 9">Koide BX008</strain>
    </source>
</reference>
<dbReference type="Pfam" id="PF00097">
    <property type="entry name" value="zf-C3HC4"/>
    <property type="match status" value="1"/>
</dbReference>
<feature type="region of interest" description="Disordered" evidence="6">
    <location>
        <begin position="176"/>
        <end position="245"/>
    </location>
</feature>
<evidence type="ECO:0000256" key="4">
    <source>
        <dbReference type="PROSITE-ProRule" id="PRU00175"/>
    </source>
</evidence>
<dbReference type="Proteomes" id="UP000054549">
    <property type="component" value="Unassembled WGS sequence"/>
</dbReference>
<dbReference type="PROSITE" id="PS00518">
    <property type="entry name" value="ZF_RING_1"/>
    <property type="match status" value="1"/>
</dbReference>
<protein>
    <recommendedName>
        <fullName evidence="7">RING-type domain-containing protein</fullName>
    </recommendedName>
</protein>
<gene>
    <name evidence="8" type="ORF">M378DRAFT_157332</name>
</gene>
<keyword evidence="9" id="KW-1185">Reference proteome</keyword>
<evidence type="ECO:0000256" key="5">
    <source>
        <dbReference type="SAM" id="Coils"/>
    </source>
</evidence>
<dbReference type="InParanoid" id="A0A0C2X4C6"/>
<dbReference type="InterPro" id="IPR017907">
    <property type="entry name" value="Znf_RING_CS"/>
</dbReference>
<feature type="compositionally biased region" description="Polar residues" evidence="6">
    <location>
        <begin position="193"/>
        <end position="210"/>
    </location>
</feature>
<dbReference type="AlphaFoldDB" id="A0A0C2X4C6"/>
<organism evidence="8 9">
    <name type="scientific">Amanita muscaria (strain Koide BX008)</name>
    <dbReference type="NCBI Taxonomy" id="946122"/>
    <lineage>
        <taxon>Eukaryota</taxon>
        <taxon>Fungi</taxon>
        <taxon>Dikarya</taxon>
        <taxon>Basidiomycota</taxon>
        <taxon>Agaricomycotina</taxon>
        <taxon>Agaricomycetes</taxon>
        <taxon>Agaricomycetidae</taxon>
        <taxon>Agaricales</taxon>
        <taxon>Pluteineae</taxon>
        <taxon>Amanitaceae</taxon>
        <taxon>Amanita</taxon>
    </lineage>
</organism>